<proteinExistence type="predicted"/>
<dbReference type="EMBL" id="CM042023">
    <property type="protein sequence ID" value="KAI3813500.1"/>
    <property type="molecule type" value="Genomic_DNA"/>
</dbReference>
<accession>A0ACB9J1R6</accession>
<evidence type="ECO:0000313" key="1">
    <source>
        <dbReference type="EMBL" id="KAI3813500.1"/>
    </source>
</evidence>
<organism evidence="1 2">
    <name type="scientific">Smallanthus sonchifolius</name>
    <dbReference type="NCBI Taxonomy" id="185202"/>
    <lineage>
        <taxon>Eukaryota</taxon>
        <taxon>Viridiplantae</taxon>
        <taxon>Streptophyta</taxon>
        <taxon>Embryophyta</taxon>
        <taxon>Tracheophyta</taxon>
        <taxon>Spermatophyta</taxon>
        <taxon>Magnoliopsida</taxon>
        <taxon>eudicotyledons</taxon>
        <taxon>Gunneridae</taxon>
        <taxon>Pentapetalae</taxon>
        <taxon>asterids</taxon>
        <taxon>campanulids</taxon>
        <taxon>Asterales</taxon>
        <taxon>Asteraceae</taxon>
        <taxon>Asteroideae</taxon>
        <taxon>Heliantheae alliance</taxon>
        <taxon>Millerieae</taxon>
        <taxon>Smallanthus</taxon>
    </lineage>
</organism>
<name>A0ACB9J1R6_9ASTR</name>
<sequence length="111" mass="11859">MVGSGDGGLGFSGGSREGIALRVESLLDLLATTTDFYVFATAIQELANVCTLNICDSALLLHRITYSCFSKSCFTQVILLSLPVTQLLLALQVCGGEAIQRLPDLVQMRCT</sequence>
<gene>
    <name evidence="1" type="ORF">L1987_18225</name>
</gene>
<dbReference type="Proteomes" id="UP001056120">
    <property type="component" value="Linkage Group LG06"/>
</dbReference>
<protein>
    <submittedName>
        <fullName evidence="1">Uncharacterized protein</fullName>
    </submittedName>
</protein>
<evidence type="ECO:0000313" key="2">
    <source>
        <dbReference type="Proteomes" id="UP001056120"/>
    </source>
</evidence>
<keyword evidence="2" id="KW-1185">Reference proteome</keyword>
<comment type="caution">
    <text evidence="1">The sequence shown here is derived from an EMBL/GenBank/DDBJ whole genome shotgun (WGS) entry which is preliminary data.</text>
</comment>
<reference evidence="1 2" key="2">
    <citation type="journal article" date="2022" name="Mol. Ecol. Resour.">
        <title>The genomes of chicory, endive, great burdock and yacon provide insights into Asteraceae paleo-polyploidization history and plant inulin production.</title>
        <authorList>
            <person name="Fan W."/>
            <person name="Wang S."/>
            <person name="Wang H."/>
            <person name="Wang A."/>
            <person name="Jiang F."/>
            <person name="Liu H."/>
            <person name="Zhao H."/>
            <person name="Xu D."/>
            <person name="Zhang Y."/>
        </authorList>
    </citation>
    <scope>NUCLEOTIDE SEQUENCE [LARGE SCALE GENOMIC DNA]</scope>
    <source>
        <strain evidence="2">cv. Yunnan</strain>
        <tissue evidence="1">Leaves</tissue>
    </source>
</reference>
<reference evidence="2" key="1">
    <citation type="journal article" date="2022" name="Mol. Ecol. Resour.">
        <title>The genomes of chicory, endive, great burdock and yacon provide insights into Asteraceae palaeo-polyploidization history and plant inulin production.</title>
        <authorList>
            <person name="Fan W."/>
            <person name="Wang S."/>
            <person name="Wang H."/>
            <person name="Wang A."/>
            <person name="Jiang F."/>
            <person name="Liu H."/>
            <person name="Zhao H."/>
            <person name="Xu D."/>
            <person name="Zhang Y."/>
        </authorList>
    </citation>
    <scope>NUCLEOTIDE SEQUENCE [LARGE SCALE GENOMIC DNA]</scope>
    <source>
        <strain evidence="2">cv. Yunnan</strain>
    </source>
</reference>